<evidence type="ECO:0000313" key="2">
    <source>
        <dbReference type="Proteomes" id="UP000814128"/>
    </source>
</evidence>
<sequence length="311" mass="33364">MTIRTNCLVLCLATLLLVSAPWSVAVPSSGSALARGQSFPILTQDQIATFRPYTLFASAAYCNPSITGTWTCGANCDANPGFQPTASGGNDGTVQYWYVGYDPTLDKVIVAHQGTDSDNLTADLTDVEITMDPLDPTLFPGLSSTVHVHTGFRDAHARTATTILSEVQTALSQHSTQEVVITGHSLGAALSLLDAIYLSLHLPSNIKISTIGYGLPRVGDAAFANYVDAHVDLTHITNKHDPFPILPFQFLGFRQPSNEVHIDQNNNWVQCPGQENDSTECIDGAVPFFWEGTPGDHEGPYDGIVMGLGQC</sequence>
<reference evidence="1" key="2">
    <citation type="journal article" date="2022" name="New Phytol.">
        <title>Evolutionary transition to the ectomycorrhizal habit in the genomes of a hyperdiverse lineage of mushroom-forming fungi.</title>
        <authorList>
            <person name="Looney B."/>
            <person name="Miyauchi S."/>
            <person name="Morin E."/>
            <person name="Drula E."/>
            <person name="Courty P.E."/>
            <person name="Kohler A."/>
            <person name="Kuo A."/>
            <person name="LaButti K."/>
            <person name="Pangilinan J."/>
            <person name="Lipzen A."/>
            <person name="Riley R."/>
            <person name="Andreopoulos W."/>
            <person name="He G."/>
            <person name="Johnson J."/>
            <person name="Nolan M."/>
            <person name="Tritt A."/>
            <person name="Barry K.W."/>
            <person name="Grigoriev I.V."/>
            <person name="Nagy L.G."/>
            <person name="Hibbett D."/>
            <person name="Henrissat B."/>
            <person name="Matheny P.B."/>
            <person name="Labbe J."/>
            <person name="Martin F.M."/>
        </authorList>
    </citation>
    <scope>NUCLEOTIDE SEQUENCE</scope>
    <source>
        <strain evidence="1">EC-137</strain>
    </source>
</reference>
<evidence type="ECO:0000313" key="1">
    <source>
        <dbReference type="EMBL" id="KAI0034463.1"/>
    </source>
</evidence>
<name>A0ACB8QSI5_9AGAM</name>
<protein>
    <submittedName>
        <fullName evidence="1">Lipase class 3 family protein</fullName>
    </submittedName>
</protein>
<keyword evidence="2" id="KW-1185">Reference proteome</keyword>
<reference evidence="1" key="1">
    <citation type="submission" date="2021-02" db="EMBL/GenBank/DDBJ databases">
        <authorList>
            <consortium name="DOE Joint Genome Institute"/>
            <person name="Ahrendt S."/>
            <person name="Looney B.P."/>
            <person name="Miyauchi S."/>
            <person name="Morin E."/>
            <person name="Drula E."/>
            <person name="Courty P.E."/>
            <person name="Chicoki N."/>
            <person name="Fauchery L."/>
            <person name="Kohler A."/>
            <person name="Kuo A."/>
            <person name="Labutti K."/>
            <person name="Pangilinan J."/>
            <person name="Lipzen A."/>
            <person name="Riley R."/>
            <person name="Andreopoulos W."/>
            <person name="He G."/>
            <person name="Johnson J."/>
            <person name="Barry K.W."/>
            <person name="Grigoriev I.V."/>
            <person name="Nagy L."/>
            <person name="Hibbett D."/>
            <person name="Henrissat B."/>
            <person name="Matheny P.B."/>
            <person name="Labbe J."/>
            <person name="Martin F."/>
        </authorList>
    </citation>
    <scope>NUCLEOTIDE SEQUENCE</scope>
    <source>
        <strain evidence="1">EC-137</strain>
    </source>
</reference>
<comment type="caution">
    <text evidence="1">The sequence shown here is derived from an EMBL/GenBank/DDBJ whole genome shotgun (WGS) entry which is preliminary data.</text>
</comment>
<accession>A0ACB8QSI5</accession>
<dbReference type="EMBL" id="MU273500">
    <property type="protein sequence ID" value="KAI0034463.1"/>
    <property type="molecule type" value="Genomic_DNA"/>
</dbReference>
<organism evidence="1 2">
    <name type="scientific">Vararia minispora EC-137</name>
    <dbReference type="NCBI Taxonomy" id="1314806"/>
    <lineage>
        <taxon>Eukaryota</taxon>
        <taxon>Fungi</taxon>
        <taxon>Dikarya</taxon>
        <taxon>Basidiomycota</taxon>
        <taxon>Agaricomycotina</taxon>
        <taxon>Agaricomycetes</taxon>
        <taxon>Russulales</taxon>
        <taxon>Lachnocladiaceae</taxon>
        <taxon>Vararia</taxon>
    </lineage>
</organism>
<dbReference type="Proteomes" id="UP000814128">
    <property type="component" value="Unassembled WGS sequence"/>
</dbReference>
<proteinExistence type="predicted"/>
<gene>
    <name evidence="1" type="ORF">K488DRAFT_77212</name>
</gene>